<evidence type="ECO:0000256" key="2">
    <source>
        <dbReference type="ARBA" id="ARBA00022475"/>
    </source>
</evidence>
<name>A0A8E2JYV7_9PEZI</name>
<dbReference type="GO" id="GO:0022857">
    <property type="term" value="F:transmembrane transporter activity"/>
    <property type="evidence" value="ECO:0007669"/>
    <property type="project" value="InterPro"/>
</dbReference>
<protein>
    <submittedName>
        <fullName evidence="4">Glucose/galactose transporter</fullName>
    </submittedName>
</protein>
<feature type="transmembrane region" description="Helical" evidence="3">
    <location>
        <begin position="369"/>
        <end position="389"/>
    </location>
</feature>
<feature type="transmembrane region" description="Helical" evidence="3">
    <location>
        <begin position="244"/>
        <end position="266"/>
    </location>
</feature>
<feature type="transmembrane region" description="Helical" evidence="3">
    <location>
        <begin position="395"/>
        <end position="418"/>
    </location>
</feature>
<feature type="transmembrane region" description="Helical" evidence="3">
    <location>
        <begin position="156"/>
        <end position="174"/>
    </location>
</feature>
<keyword evidence="3" id="KW-0812">Transmembrane</keyword>
<accession>A0A8E2JYV7</accession>
<keyword evidence="2" id="KW-1003">Cell membrane</keyword>
<dbReference type="PANTHER" id="PTHR43702:SF5">
    <property type="entry name" value="MAJOR FACILITATOR SUPERFAMILY (MFS) PROFILE DOMAIN-CONTAINING PROTEIN"/>
    <property type="match status" value="1"/>
</dbReference>
<comment type="subcellular location">
    <subcellularLocation>
        <location evidence="1">Cell inner membrane</location>
        <topology evidence="1">Multi-pass membrane protein</topology>
    </subcellularLocation>
</comment>
<feature type="transmembrane region" description="Helical" evidence="3">
    <location>
        <begin position="65"/>
        <end position="86"/>
    </location>
</feature>
<dbReference type="OrthoDB" id="546893at2759"/>
<dbReference type="InterPro" id="IPR036259">
    <property type="entry name" value="MFS_trans_sf"/>
</dbReference>
<dbReference type="GO" id="GO:0005886">
    <property type="term" value="C:plasma membrane"/>
    <property type="evidence" value="ECO:0007669"/>
    <property type="project" value="UniProtKB-SubCell"/>
</dbReference>
<dbReference type="PANTHER" id="PTHR43702">
    <property type="entry name" value="L-FUCOSE-PROTON SYMPORTER"/>
    <property type="match status" value="1"/>
</dbReference>
<feature type="transmembrane region" description="Helical" evidence="3">
    <location>
        <begin position="93"/>
        <end position="110"/>
    </location>
</feature>
<feature type="transmembrane region" description="Helical" evidence="3">
    <location>
        <begin position="310"/>
        <end position="329"/>
    </location>
</feature>
<feature type="transmembrane region" description="Helical" evidence="3">
    <location>
        <begin position="25"/>
        <end position="45"/>
    </location>
</feature>
<feature type="transmembrane region" description="Helical" evidence="3">
    <location>
        <begin position="194"/>
        <end position="213"/>
    </location>
</feature>
<dbReference type="InterPro" id="IPR050375">
    <property type="entry name" value="MFS_TsgA-like"/>
</dbReference>
<keyword evidence="5" id="KW-1185">Reference proteome</keyword>
<organism evidence="4 5">
    <name type="scientific">Glonium stellatum</name>
    <dbReference type="NCBI Taxonomy" id="574774"/>
    <lineage>
        <taxon>Eukaryota</taxon>
        <taxon>Fungi</taxon>
        <taxon>Dikarya</taxon>
        <taxon>Ascomycota</taxon>
        <taxon>Pezizomycotina</taxon>
        <taxon>Dothideomycetes</taxon>
        <taxon>Pleosporomycetidae</taxon>
        <taxon>Gloniales</taxon>
        <taxon>Gloniaceae</taxon>
        <taxon>Glonium</taxon>
    </lineage>
</organism>
<keyword evidence="3" id="KW-1133">Transmembrane helix</keyword>
<gene>
    <name evidence="4" type="ORF">AOQ84DRAFT_435815</name>
</gene>
<reference evidence="4 5" key="1">
    <citation type="journal article" date="2016" name="Nat. Commun.">
        <title>Ectomycorrhizal ecology is imprinted in the genome of the dominant symbiotic fungus Cenococcum geophilum.</title>
        <authorList>
            <consortium name="DOE Joint Genome Institute"/>
            <person name="Peter M."/>
            <person name="Kohler A."/>
            <person name="Ohm R.A."/>
            <person name="Kuo A."/>
            <person name="Krutzmann J."/>
            <person name="Morin E."/>
            <person name="Arend M."/>
            <person name="Barry K.W."/>
            <person name="Binder M."/>
            <person name="Choi C."/>
            <person name="Clum A."/>
            <person name="Copeland A."/>
            <person name="Grisel N."/>
            <person name="Haridas S."/>
            <person name="Kipfer T."/>
            <person name="LaButti K."/>
            <person name="Lindquist E."/>
            <person name="Lipzen A."/>
            <person name="Maire R."/>
            <person name="Meier B."/>
            <person name="Mihaltcheva S."/>
            <person name="Molinier V."/>
            <person name="Murat C."/>
            <person name="Poggeler S."/>
            <person name="Quandt C.A."/>
            <person name="Sperisen C."/>
            <person name="Tritt A."/>
            <person name="Tisserant E."/>
            <person name="Crous P.W."/>
            <person name="Henrissat B."/>
            <person name="Nehls U."/>
            <person name="Egli S."/>
            <person name="Spatafora J.W."/>
            <person name="Grigoriev I.V."/>
            <person name="Martin F.M."/>
        </authorList>
    </citation>
    <scope>NUCLEOTIDE SEQUENCE [LARGE SCALE GENOMIC DNA]</scope>
    <source>
        <strain evidence="4 5">CBS 207.34</strain>
    </source>
</reference>
<dbReference type="SUPFAM" id="SSF103473">
    <property type="entry name" value="MFS general substrate transporter"/>
    <property type="match status" value="1"/>
</dbReference>
<dbReference type="InterPro" id="IPR011701">
    <property type="entry name" value="MFS"/>
</dbReference>
<feature type="transmembrane region" description="Helical" evidence="3">
    <location>
        <begin position="335"/>
        <end position="357"/>
    </location>
</feature>
<evidence type="ECO:0000256" key="3">
    <source>
        <dbReference type="SAM" id="Phobius"/>
    </source>
</evidence>
<evidence type="ECO:0000313" key="5">
    <source>
        <dbReference type="Proteomes" id="UP000250140"/>
    </source>
</evidence>
<dbReference type="AlphaFoldDB" id="A0A8E2JYV7"/>
<sequence length="467" mass="50543">MYRRKIVVDDKAITEGSGLTLKQSLLPCGLVTILFFLWGFAYGLLDVLNSHFQSTLNITASKASGLSAAYFGAYFLCPLTISGWILRRYGFRVTFMTGLAVLTVGCLLFWPSGVKASFGGFCGSMFVVGAGLSTLETGADNFLSICGPPRYSEIRLNLAQGIQGVGSFVAPLLASRVFFAKTVNTKEGLKNVQWVYLGVACFVALLIILFYLAPMPEVTDADMHLQEEDIAGEDTGPFRKQYNLFLGVWSQFCYVGAQVAVANYFINFCEEAGYSASMSSNLLAIGQGLYAFNRFLAAILMTMKAFKPRYILAVYLGLCFVFALAATLTHGHTSVALLIIVLCFESACFATIFTLALRGLGRHTKRGGSMLVAAISGGAAIPPMTGAVATHTGNFHHAMAIPTAFYVLAWVFPIYANFFNKESLDGHRNTDLNITPNNFAHTKGGAVELGQDPDTKRGVDNVEVANK</sequence>
<evidence type="ECO:0000256" key="1">
    <source>
        <dbReference type="ARBA" id="ARBA00004429"/>
    </source>
</evidence>
<keyword evidence="3" id="KW-0472">Membrane</keyword>
<proteinExistence type="predicted"/>
<evidence type="ECO:0000313" key="4">
    <source>
        <dbReference type="EMBL" id="OCL14254.1"/>
    </source>
</evidence>
<dbReference type="Proteomes" id="UP000250140">
    <property type="component" value="Unassembled WGS sequence"/>
</dbReference>
<dbReference type="EMBL" id="KV748597">
    <property type="protein sequence ID" value="OCL14254.1"/>
    <property type="molecule type" value="Genomic_DNA"/>
</dbReference>
<dbReference type="Pfam" id="PF07690">
    <property type="entry name" value="MFS_1"/>
    <property type="match status" value="1"/>
</dbReference>
<dbReference type="Gene3D" id="1.20.1250.20">
    <property type="entry name" value="MFS general substrate transporter like domains"/>
    <property type="match status" value="2"/>
</dbReference>